<dbReference type="EMBL" id="CH473955">
    <property type="protein sequence ID" value="EDM10030.1"/>
    <property type="molecule type" value="Genomic_DNA"/>
</dbReference>
<dbReference type="Proteomes" id="UP000234681">
    <property type="component" value="Chromosome 2"/>
</dbReference>
<reference evidence="2" key="1">
    <citation type="submission" date="2005-09" db="EMBL/GenBank/DDBJ databases">
        <authorList>
            <person name="Mural R.J."/>
            <person name="Li P.W."/>
            <person name="Adams M.D."/>
            <person name="Amanatides P.G."/>
            <person name="Baden-Tillson H."/>
            <person name="Barnstead M."/>
            <person name="Chin S.H."/>
            <person name="Dew I."/>
            <person name="Evans C.A."/>
            <person name="Ferriera S."/>
            <person name="Flanigan M."/>
            <person name="Fosler C."/>
            <person name="Glodek A."/>
            <person name="Gu Z."/>
            <person name="Holt R.A."/>
            <person name="Jennings D."/>
            <person name="Kraft C.L."/>
            <person name="Lu F."/>
            <person name="Nguyen T."/>
            <person name="Nusskern D.R."/>
            <person name="Pfannkoch C.M."/>
            <person name="Sitter C."/>
            <person name="Sutton G.G."/>
            <person name="Venter J.C."/>
            <person name="Wang Z."/>
            <person name="Woodage T."/>
            <person name="Zheng X.H."/>
            <person name="Zhong F."/>
        </authorList>
    </citation>
    <scope>NUCLEOTIDE SEQUENCE [LARGE SCALE GENOMIC DNA]</scope>
    <source>
        <strain>BN</strain>
        <strain evidence="2">Sprague-Dawley</strain>
    </source>
</reference>
<evidence type="ECO:0000313" key="1">
    <source>
        <dbReference type="EMBL" id="EDM10030.1"/>
    </source>
</evidence>
<sequence length="38" mass="4239">MLSDLGGKREALCMKPRLNRGRPLPLGQVLRTKAAMLF</sequence>
<evidence type="ECO:0000313" key="2">
    <source>
        <dbReference type="Proteomes" id="UP000234681"/>
    </source>
</evidence>
<dbReference type="AlphaFoldDB" id="A6I4S2"/>
<accession>A6I4S2</accession>
<name>A6I4S2_RAT</name>
<proteinExistence type="predicted"/>
<protein>
    <submittedName>
        <fullName evidence="1">RCG44871</fullName>
    </submittedName>
</protein>
<organism evidence="1 2">
    <name type="scientific">Rattus norvegicus</name>
    <name type="common">Rat</name>
    <dbReference type="NCBI Taxonomy" id="10116"/>
    <lineage>
        <taxon>Eukaryota</taxon>
        <taxon>Metazoa</taxon>
        <taxon>Chordata</taxon>
        <taxon>Craniata</taxon>
        <taxon>Vertebrata</taxon>
        <taxon>Euteleostomi</taxon>
        <taxon>Mammalia</taxon>
        <taxon>Eutheria</taxon>
        <taxon>Euarchontoglires</taxon>
        <taxon>Glires</taxon>
        <taxon>Rodentia</taxon>
        <taxon>Myomorpha</taxon>
        <taxon>Muroidea</taxon>
        <taxon>Muridae</taxon>
        <taxon>Murinae</taxon>
        <taxon>Rattus</taxon>
    </lineage>
</organism>
<gene>
    <name evidence="1" type="ORF">rCG_44871</name>
</gene>